<dbReference type="EMBL" id="LFMW01000001">
    <property type="protein sequence ID" value="KMT57497.1"/>
    <property type="molecule type" value="Genomic_DNA"/>
</dbReference>
<dbReference type="AlphaFoldDB" id="A0A0J8G4N8"/>
<dbReference type="Proteomes" id="UP000037551">
    <property type="component" value="Unassembled WGS sequence"/>
</dbReference>
<evidence type="ECO:0000313" key="3">
    <source>
        <dbReference type="Proteomes" id="UP000037551"/>
    </source>
</evidence>
<dbReference type="STRING" id="1674920.ACR52_02410"/>
<feature type="region of interest" description="Disordered" evidence="1">
    <location>
        <begin position="288"/>
        <end position="317"/>
    </location>
</feature>
<accession>A0A0J8G4N8</accession>
<evidence type="ECO:0000313" key="2">
    <source>
        <dbReference type="EMBL" id="KMT57497.1"/>
    </source>
</evidence>
<keyword evidence="3" id="KW-1185">Reference proteome</keyword>
<evidence type="ECO:0008006" key="4">
    <source>
        <dbReference type="Google" id="ProtNLM"/>
    </source>
</evidence>
<name>A0A0J8G4N8_9PSED</name>
<dbReference type="OrthoDB" id="7025816at2"/>
<comment type="caution">
    <text evidence="2">The sequence shown here is derived from an EMBL/GenBank/DDBJ whole genome shotgun (WGS) entry which is preliminary data.</text>
</comment>
<evidence type="ECO:0000256" key="1">
    <source>
        <dbReference type="SAM" id="MobiDB-lite"/>
    </source>
</evidence>
<organism evidence="2 3">
    <name type="scientific">Pseudomonas fildesensis</name>
    <dbReference type="NCBI Taxonomy" id="1674920"/>
    <lineage>
        <taxon>Bacteria</taxon>
        <taxon>Pseudomonadati</taxon>
        <taxon>Pseudomonadota</taxon>
        <taxon>Gammaproteobacteria</taxon>
        <taxon>Pseudomonadales</taxon>
        <taxon>Pseudomonadaceae</taxon>
        <taxon>Pseudomonas</taxon>
    </lineage>
</organism>
<reference evidence="2 3" key="1">
    <citation type="submission" date="2015-06" db="EMBL/GenBank/DDBJ databases">
        <title>Draft genome sequence of an Antarctic Pseudomonas sp. strain KG01 with full potential for biotechnological applications.</title>
        <authorList>
            <person name="Pavlov M.S."/>
            <person name="Lira F."/>
            <person name="Martinez J.L."/>
            <person name="Marshall S.H."/>
        </authorList>
    </citation>
    <scope>NUCLEOTIDE SEQUENCE [LARGE SCALE GENOMIC DNA]</scope>
    <source>
        <strain evidence="2 3">KG01</strain>
    </source>
</reference>
<protein>
    <recommendedName>
        <fullName evidence="4">Tail tape measure protein</fullName>
    </recommendedName>
</protein>
<dbReference type="RefSeq" id="WP_048720100.1">
    <property type="nucleotide sequence ID" value="NZ_LFMW01000001.1"/>
</dbReference>
<proteinExistence type="predicted"/>
<sequence>MQETQYGLRLAEEDKRWMTFAGLSGDADLNSVLAPLHDNFVGASSLDATPQPESELSVALVNVSVDINALTLEQVRLRETLETLNSTLFITGDSLAIKTVDTRSVTSGGEQKEPAPVAGSWVDKGLEMGADAGKFVGKELMSSVWDTLKSRVSGKAIDKIAEKIPSTRKWLKDDSKGKDCCCPGEPLLAPKPPNIFMPPDNGRAGEPKNSGKRASSGSGKKTGKVRTLLRGVFDGQSKAVFGGSRASFHAGTSALSPSSSRQGLGNGGAKNLGLIGALERGVVAMPGDAGGKTHNTLQTSVPTPRPAPAAHSPGVPTSRLAGAMTRLESFGARRLGPLKYADTAVDLIQGVRNGDAKAIGTGLSTAGGAWAGASAGAALGTLVFPGIGTAVGGAIGGLLGSEAGSWLGDKLFGASDRLPAPNTVSKELNSARTDSVQVTIAPSIQITGVNPADAQQVVNQVIQALQFQCMPMVTDSLGIRRNAALADPGGD</sequence>
<dbReference type="PATRIC" id="fig|1674920.3.peg.485"/>
<gene>
    <name evidence="2" type="ORF">ACR52_02410</name>
</gene>
<feature type="region of interest" description="Disordered" evidence="1">
    <location>
        <begin position="188"/>
        <end position="227"/>
    </location>
</feature>
<feature type="compositionally biased region" description="Polar residues" evidence="1">
    <location>
        <begin position="293"/>
        <end position="302"/>
    </location>
</feature>